<dbReference type="Gramene" id="OMO70695">
    <property type="protein sequence ID" value="OMO70695"/>
    <property type="gene ID" value="CCACVL1_18697"/>
</dbReference>
<keyword evidence="1" id="KW-0240">DNA-directed RNA polymerase</keyword>
<protein>
    <submittedName>
        <fullName evidence="1">Putative DNA-directed RNA polymerase II subunit</fullName>
    </submittedName>
</protein>
<comment type="caution">
    <text evidence="1">The sequence shown here is derived from an EMBL/GenBank/DDBJ whole genome shotgun (WGS) entry which is preliminary data.</text>
</comment>
<name>A0A1R3HK62_COCAP</name>
<keyword evidence="1" id="KW-0804">Transcription</keyword>
<evidence type="ECO:0000313" key="2">
    <source>
        <dbReference type="Proteomes" id="UP000188268"/>
    </source>
</evidence>
<dbReference type="Proteomes" id="UP000188268">
    <property type="component" value="Unassembled WGS sequence"/>
</dbReference>
<evidence type="ECO:0000313" key="1">
    <source>
        <dbReference type="EMBL" id="OMO70695.1"/>
    </source>
</evidence>
<reference evidence="1 2" key="1">
    <citation type="submission" date="2013-09" db="EMBL/GenBank/DDBJ databases">
        <title>Corchorus capsularis genome sequencing.</title>
        <authorList>
            <person name="Alam M."/>
            <person name="Haque M.S."/>
            <person name="Islam M.S."/>
            <person name="Emdad E.M."/>
            <person name="Islam M.M."/>
            <person name="Ahmed B."/>
            <person name="Halim A."/>
            <person name="Hossen Q.M.M."/>
            <person name="Hossain M.Z."/>
            <person name="Ahmed R."/>
            <person name="Khan M.M."/>
            <person name="Islam R."/>
            <person name="Rashid M.M."/>
            <person name="Khan S.A."/>
            <person name="Rahman M.S."/>
            <person name="Alam M."/>
        </authorList>
    </citation>
    <scope>NUCLEOTIDE SEQUENCE [LARGE SCALE GENOMIC DNA]</scope>
    <source>
        <strain evidence="2">cv. CVL-1</strain>
        <tissue evidence="1">Whole seedling</tissue>
    </source>
</reference>
<proteinExistence type="predicted"/>
<dbReference type="AlphaFoldDB" id="A0A1R3HK62"/>
<dbReference type="GO" id="GO:0000428">
    <property type="term" value="C:DNA-directed RNA polymerase complex"/>
    <property type="evidence" value="ECO:0007669"/>
    <property type="project" value="UniProtKB-KW"/>
</dbReference>
<organism evidence="1 2">
    <name type="scientific">Corchorus capsularis</name>
    <name type="common">Jute</name>
    <dbReference type="NCBI Taxonomy" id="210143"/>
    <lineage>
        <taxon>Eukaryota</taxon>
        <taxon>Viridiplantae</taxon>
        <taxon>Streptophyta</taxon>
        <taxon>Embryophyta</taxon>
        <taxon>Tracheophyta</taxon>
        <taxon>Spermatophyta</taxon>
        <taxon>Magnoliopsida</taxon>
        <taxon>eudicotyledons</taxon>
        <taxon>Gunneridae</taxon>
        <taxon>Pentapetalae</taxon>
        <taxon>rosids</taxon>
        <taxon>malvids</taxon>
        <taxon>Malvales</taxon>
        <taxon>Malvaceae</taxon>
        <taxon>Grewioideae</taxon>
        <taxon>Apeibeae</taxon>
        <taxon>Corchorus</taxon>
    </lineage>
</organism>
<keyword evidence="2" id="KW-1185">Reference proteome</keyword>
<accession>A0A1R3HK62</accession>
<sequence length="220" mass="24779">MARQKKASEISFSKKSDELSLSSTDFKKLKIHLNQLVKKADGKPAAMVYRLYGAGYDCDYDWEKENLIGGNPWLKHQKDRPVDYLKNLALMVYITAGSAAYPILEFLEEWGTENFEESVEEGGCHDLIAKGFIEYILTQTTMISMTMSLMLFFCSCSPMSIIAITVEEEDIVMLKDYSPASDTGAPPPKEPVRLPFCSTRAYKSSLLICTLQRVILKSTL</sequence>
<dbReference type="EMBL" id="AWWV01011776">
    <property type="protein sequence ID" value="OMO70695.1"/>
    <property type="molecule type" value="Genomic_DNA"/>
</dbReference>
<feature type="non-terminal residue" evidence="1">
    <location>
        <position position="220"/>
    </location>
</feature>
<gene>
    <name evidence="1" type="ORF">CCACVL1_18697</name>
</gene>
<dbReference type="STRING" id="210143.A0A1R3HK62"/>